<dbReference type="RefSeq" id="XP_018705149.1">
    <property type="nucleotide sequence ID" value="XM_018847569.1"/>
</dbReference>
<dbReference type="Proteomes" id="UP000076744">
    <property type="component" value="Unassembled WGS sequence"/>
</dbReference>
<reference evidence="1 2" key="1">
    <citation type="journal article" date="2016" name="Genome Biol. Evol.">
        <title>Divergent and convergent evolution of fungal pathogenicity.</title>
        <authorList>
            <person name="Shang Y."/>
            <person name="Xiao G."/>
            <person name="Zheng P."/>
            <person name="Cen K."/>
            <person name="Zhan S."/>
            <person name="Wang C."/>
        </authorList>
    </citation>
    <scope>NUCLEOTIDE SEQUENCE [LARGE SCALE GENOMIC DNA]</scope>
    <source>
        <strain evidence="1 2">ARSEF 2679</strain>
    </source>
</reference>
<keyword evidence="2" id="KW-1185">Reference proteome</keyword>
<dbReference type="EMBL" id="AZHB01000008">
    <property type="protein sequence ID" value="OAA66125.1"/>
    <property type="molecule type" value="Genomic_DNA"/>
</dbReference>
<sequence length="493" mass="54213">MDRLPQEIVDRIAALLPAGAIPMPEPPAPRHASKPGMLQRLASKVRREHHHPAPSRHWTRASAAATSRRWQRAVEPLVYAALVLRGGDPALERLRAALARRPERCAHIRSLTVVLPLTHRHWTGRGVDAEALLRPLFSVLCEVRTTATVDLTLRFEAGHPGMRHRCRQGIVFDGDEPAVAVAGCVRRLDFTPAAPETERGRRDVLQLHLAEQARLVLEAARFPNLCAVVWHAVESEAQAERDAARDAFAACLAENLPRHRGVTEVSVALRLGRLGFTVCAASGVGAASYGQLLQTLAAATHVEELRYAGVVAPALLDNGRWQALRRLTVCMALLDPEGRFYFAGDVYADAELDTPPGWCPLAPWDRDDERFREVPDEEVMAPLLRALAGLLERLPRLETARLVVRRGTLGAPPWEVCYCAPGRTDKGAWVPADGGDGDGDGDGDGRPSVWFVTGRWRPGDELVREFRRAGRGAGHGEEASVMYWSMEDSPVRL</sequence>
<evidence type="ECO:0000313" key="1">
    <source>
        <dbReference type="EMBL" id="OAA66125.1"/>
    </source>
</evidence>
<accession>A0A167YBN4</accession>
<comment type="caution">
    <text evidence="1">The sequence shown here is derived from an EMBL/GenBank/DDBJ whole genome shotgun (WGS) entry which is preliminary data.</text>
</comment>
<dbReference type="STRING" id="1081104.A0A167YBN4"/>
<dbReference type="GeneID" id="30020255"/>
<proteinExistence type="predicted"/>
<name>A0A167YBN4_CORFA</name>
<dbReference type="OrthoDB" id="5333491at2759"/>
<protein>
    <submittedName>
        <fullName evidence="1">Uncharacterized protein</fullName>
    </submittedName>
</protein>
<organism evidence="1 2">
    <name type="scientific">Cordyceps fumosorosea (strain ARSEF 2679)</name>
    <name type="common">Isaria fumosorosea</name>
    <dbReference type="NCBI Taxonomy" id="1081104"/>
    <lineage>
        <taxon>Eukaryota</taxon>
        <taxon>Fungi</taxon>
        <taxon>Dikarya</taxon>
        <taxon>Ascomycota</taxon>
        <taxon>Pezizomycotina</taxon>
        <taxon>Sordariomycetes</taxon>
        <taxon>Hypocreomycetidae</taxon>
        <taxon>Hypocreales</taxon>
        <taxon>Cordycipitaceae</taxon>
        <taxon>Cordyceps</taxon>
    </lineage>
</organism>
<dbReference type="AlphaFoldDB" id="A0A167YBN4"/>
<gene>
    <name evidence="1" type="ORF">ISF_03963</name>
</gene>
<evidence type="ECO:0000313" key="2">
    <source>
        <dbReference type="Proteomes" id="UP000076744"/>
    </source>
</evidence>